<evidence type="ECO:0000313" key="2">
    <source>
        <dbReference type="Proteomes" id="UP000054166"/>
    </source>
</evidence>
<dbReference type="InParanoid" id="A0A0C3B7X8"/>
<organism evidence="1 2">
    <name type="scientific">Piloderma croceum (strain F 1598)</name>
    <dbReference type="NCBI Taxonomy" id="765440"/>
    <lineage>
        <taxon>Eukaryota</taxon>
        <taxon>Fungi</taxon>
        <taxon>Dikarya</taxon>
        <taxon>Basidiomycota</taxon>
        <taxon>Agaricomycotina</taxon>
        <taxon>Agaricomycetes</taxon>
        <taxon>Agaricomycetidae</taxon>
        <taxon>Atheliales</taxon>
        <taxon>Atheliaceae</taxon>
        <taxon>Piloderma</taxon>
    </lineage>
</organism>
<sequence length="105" mass="12083">MSENPLPSPFSFWVPHVHRPCPHDFRWGHKARTSLDVIPTINHLYACLTDVFSSINGLDTSYPSPIFPLPPTAFFQFHRPHGGRLPMYIPFLMYMPSSHASMEFL</sequence>
<reference evidence="2" key="2">
    <citation type="submission" date="2015-01" db="EMBL/GenBank/DDBJ databases">
        <title>Evolutionary Origins and Diversification of the Mycorrhizal Mutualists.</title>
        <authorList>
            <consortium name="DOE Joint Genome Institute"/>
            <consortium name="Mycorrhizal Genomics Consortium"/>
            <person name="Kohler A."/>
            <person name="Kuo A."/>
            <person name="Nagy L.G."/>
            <person name="Floudas D."/>
            <person name="Copeland A."/>
            <person name="Barry K.W."/>
            <person name="Cichocki N."/>
            <person name="Veneault-Fourrey C."/>
            <person name="LaButti K."/>
            <person name="Lindquist E.A."/>
            <person name="Lipzen A."/>
            <person name="Lundell T."/>
            <person name="Morin E."/>
            <person name="Murat C."/>
            <person name="Riley R."/>
            <person name="Ohm R."/>
            <person name="Sun H."/>
            <person name="Tunlid A."/>
            <person name="Henrissat B."/>
            <person name="Grigoriev I.V."/>
            <person name="Hibbett D.S."/>
            <person name="Martin F."/>
        </authorList>
    </citation>
    <scope>NUCLEOTIDE SEQUENCE [LARGE SCALE GENOMIC DNA]</scope>
    <source>
        <strain evidence="2">F 1598</strain>
    </source>
</reference>
<protein>
    <submittedName>
        <fullName evidence="1">Uncharacterized protein</fullName>
    </submittedName>
</protein>
<dbReference type="HOGENOM" id="CLU_2237631_0_0_1"/>
<evidence type="ECO:0000313" key="1">
    <source>
        <dbReference type="EMBL" id="KIM73407.1"/>
    </source>
</evidence>
<dbReference type="AlphaFoldDB" id="A0A0C3B7X8"/>
<accession>A0A0C3B7X8</accession>
<dbReference type="EMBL" id="KN833083">
    <property type="protein sequence ID" value="KIM73407.1"/>
    <property type="molecule type" value="Genomic_DNA"/>
</dbReference>
<name>A0A0C3B7X8_PILCF</name>
<proteinExistence type="predicted"/>
<reference evidence="1 2" key="1">
    <citation type="submission" date="2014-04" db="EMBL/GenBank/DDBJ databases">
        <authorList>
            <consortium name="DOE Joint Genome Institute"/>
            <person name="Kuo A."/>
            <person name="Tarkka M."/>
            <person name="Buscot F."/>
            <person name="Kohler A."/>
            <person name="Nagy L.G."/>
            <person name="Floudas D."/>
            <person name="Copeland A."/>
            <person name="Barry K.W."/>
            <person name="Cichocki N."/>
            <person name="Veneault-Fourrey C."/>
            <person name="LaButti K."/>
            <person name="Lindquist E.A."/>
            <person name="Lipzen A."/>
            <person name="Lundell T."/>
            <person name="Morin E."/>
            <person name="Murat C."/>
            <person name="Sun H."/>
            <person name="Tunlid A."/>
            <person name="Henrissat B."/>
            <person name="Grigoriev I.V."/>
            <person name="Hibbett D.S."/>
            <person name="Martin F."/>
            <person name="Nordberg H.P."/>
            <person name="Cantor M.N."/>
            <person name="Hua S.X."/>
        </authorList>
    </citation>
    <scope>NUCLEOTIDE SEQUENCE [LARGE SCALE GENOMIC DNA]</scope>
    <source>
        <strain evidence="1 2">F 1598</strain>
    </source>
</reference>
<gene>
    <name evidence="1" type="ORF">PILCRDRAFT_728762</name>
</gene>
<dbReference type="Proteomes" id="UP000054166">
    <property type="component" value="Unassembled WGS sequence"/>
</dbReference>
<keyword evidence="2" id="KW-1185">Reference proteome</keyword>